<dbReference type="Gene3D" id="1.10.357.10">
    <property type="entry name" value="Tetracycline Repressor, domain 2"/>
    <property type="match status" value="1"/>
</dbReference>
<dbReference type="InterPro" id="IPR009057">
    <property type="entry name" value="Homeodomain-like_sf"/>
</dbReference>
<dbReference type="RefSeq" id="WP_139786308.1">
    <property type="nucleotide sequence ID" value="NZ_JACIGS010000005.1"/>
</dbReference>
<dbReference type="SUPFAM" id="SSF46689">
    <property type="entry name" value="Homeodomain-like"/>
    <property type="match status" value="1"/>
</dbReference>
<dbReference type="PANTHER" id="PTHR47506">
    <property type="entry name" value="TRANSCRIPTIONAL REGULATORY PROTEIN"/>
    <property type="match status" value="1"/>
</dbReference>
<dbReference type="EMBL" id="JACIHP010000005">
    <property type="protein sequence ID" value="MBB4492574.1"/>
    <property type="molecule type" value="Genomic_DNA"/>
</dbReference>
<dbReference type="InterPro" id="IPR001647">
    <property type="entry name" value="HTH_TetR"/>
</dbReference>
<reference evidence="6 7" key="1">
    <citation type="submission" date="2020-08" db="EMBL/GenBank/DDBJ databases">
        <title>Genomic Encyclopedia of Type Strains, Phase IV (KMG-V): Genome sequencing to study the core and pangenomes of soil and plant-associated prokaryotes.</title>
        <authorList>
            <person name="Whitman W."/>
        </authorList>
    </citation>
    <scope>NUCLEOTIDE SEQUENCE [LARGE SCALE GENOMIC DNA]</scope>
    <source>
        <strain evidence="6 7">SEMIA 461</strain>
    </source>
</reference>
<gene>
    <name evidence="6" type="ORF">GGE40_004419</name>
</gene>
<dbReference type="InterPro" id="IPR036271">
    <property type="entry name" value="Tet_transcr_reg_TetR-rel_C_sf"/>
</dbReference>
<keyword evidence="7" id="KW-1185">Reference proteome</keyword>
<feature type="DNA-binding region" description="H-T-H motif" evidence="4">
    <location>
        <begin position="44"/>
        <end position="63"/>
    </location>
</feature>
<evidence type="ECO:0000256" key="2">
    <source>
        <dbReference type="ARBA" id="ARBA00023125"/>
    </source>
</evidence>
<dbReference type="Pfam" id="PF00440">
    <property type="entry name" value="TetR_N"/>
    <property type="match status" value="1"/>
</dbReference>
<dbReference type="PANTHER" id="PTHR47506:SF1">
    <property type="entry name" value="HTH-TYPE TRANSCRIPTIONAL REGULATOR YJDC"/>
    <property type="match status" value="1"/>
</dbReference>
<evidence type="ECO:0000259" key="5">
    <source>
        <dbReference type="PROSITE" id="PS50977"/>
    </source>
</evidence>
<comment type="caution">
    <text evidence="6">The sequence shown here is derived from an EMBL/GenBank/DDBJ whole genome shotgun (WGS) entry which is preliminary data.</text>
</comment>
<evidence type="ECO:0000256" key="4">
    <source>
        <dbReference type="PROSITE-ProRule" id="PRU00335"/>
    </source>
</evidence>
<feature type="domain" description="HTH tetR-type" evidence="5">
    <location>
        <begin position="21"/>
        <end position="81"/>
    </location>
</feature>
<dbReference type="SUPFAM" id="SSF48498">
    <property type="entry name" value="Tetracyclin repressor-like, C-terminal domain"/>
    <property type="match status" value="1"/>
</dbReference>
<evidence type="ECO:0000256" key="1">
    <source>
        <dbReference type="ARBA" id="ARBA00023015"/>
    </source>
</evidence>
<name>A0ABR6JCD1_AGRRD</name>
<evidence type="ECO:0000313" key="6">
    <source>
        <dbReference type="EMBL" id="MBB4492574.1"/>
    </source>
</evidence>
<dbReference type="Gene3D" id="1.10.10.60">
    <property type="entry name" value="Homeodomain-like"/>
    <property type="match status" value="1"/>
</dbReference>
<protein>
    <submittedName>
        <fullName evidence="6">AcrR family transcriptional regulator</fullName>
    </submittedName>
</protein>
<evidence type="ECO:0000256" key="3">
    <source>
        <dbReference type="ARBA" id="ARBA00023163"/>
    </source>
</evidence>
<proteinExistence type="predicted"/>
<sequence>MTANAPLSNLSRSGAPGRPRQFDQDAALAAAMDVFWKHGYAGASIGTLIAAMGISRATLYASFGDKEQLFKQVMELYEREKSAYMLDALRQPTSRGVAEHLLRATINLRTNTANPKGSMGVVHSNAYAPGDEGIREYVLNKSRFWRARLLERLERADREGDIPPTISARGLAVLLKTTTDGLLVAASAGTSEEELNETVATFLQMWPGR</sequence>
<dbReference type="Proteomes" id="UP000534590">
    <property type="component" value="Unassembled WGS sequence"/>
</dbReference>
<dbReference type="PROSITE" id="PS50977">
    <property type="entry name" value="HTH_TETR_2"/>
    <property type="match status" value="1"/>
</dbReference>
<keyword evidence="3" id="KW-0804">Transcription</keyword>
<accession>A0ABR6JCD1</accession>
<evidence type="ECO:0000313" key="7">
    <source>
        <dbReference type="Proteomes" id="UP000534590"/>
    </source>
</evidence>
<keyword evidence="1" id="KW-0805">Transcription regulation</keyword>
<dbReference type="PRINTS" id="PR00455">
    <property type="entry name" value="HTHTETR"/>
</dbReference>
<keyword evidence="2 4" id="KW-0238">DNA-binding</keyword>
<organism evidence="6 7">
    <name type="scientific">Agrobacterium radiobacter</name>
    <dbReference type="NCBI Taxonomy" id="362"/>
    <lineage>
        <taxon>Bacteria</taxon>
        <taxon>Pseudomonadati</taxon>
        <taxon>Pseudomonadota</taxon>
        <taxon>Alphaproteobacteria</taxon>
        <taxon>Hyphomicrobiales</taxon>
        <taxon>Rhizobiaceae</taxon>
        <taxon>Rhizobium/Agrobacterium group</taxon>
        <taxon>Agrobacterium</taxon>
        <taxon>Agrobacterium tumefaciens complex</taxon>
    </lineage>
</organism>